<protein>
    <submittedName>
        <fullName evidence="3">Dehydrogenase</fullName>
    </submittedName>
</protein>
<feature type="domain" description="FAD-binding PCMH-type" evidence="2">
    <location>
        <begin position="18"/>
        <end position="189"/>
    </location>
</feature>
<dbReference type="InterPro" id="IPR036318">
    <property type="entry name" value="FAD-bd_PCMH-like_sf"/>
</dbReference>
<dbReference type="InterPro" id="IPR036683">
    <property type="entry name" value="CO_DH_flav_C_dom_sf"/>
</dbReference>
<gene>
    <name evidence="3" type="ORF">Atai01_83150</name>
</gene>
<dbReference type="SUPFAM" id="SSF55447">
    <property type="entry name" value="CO dehydrogenase flavoprotein C-terminal domain-like"/>
    <property type="match status" value="1"/>
</dbReference>
<dbReference type="EMBL" id="BSTI01000045">
    <property type="protein sequence ID" value="GLY71696.1"/>
    <property type="molecule type" value="Genomic_DNA"/>
</dbReference>
<reference evidence="3" key="1">
    <citation type="submission" date="2023-03" db="EMBL/GenBank/DDBJ databases">
        <title>Amycolatopsis taiwanensis NBRC 103393.</title>
        <authorList>
            <person name="Ichikawa N."/>
            <person name="Sato H."/>
            <person name="Tonouchi N."/>
        </authorList>
    </citation>
    <scope>NUCLEOTIDE SEQUENCE</scope>
    <source>
        <strain evidence="3">NBRC 103393</strain>
    </source>
</reference>
<dbReference type="GO" id="GO:0016491">
    <property type="term" value="F:oxidoreductase activity"/>
    <property type="evidence" value="ECO:0007669"/>
    <property type="project" value="InterPro"/>
</dbReference>
<dbReference type="InterPro" id="IPR005107">
    <property type="entry name" value="CO_DH_flav_C"/>
</dbReference>
<dbReference type="SMART" id="SM01092">
    <property type="entry name" value="CO_deh_flav_C"/>
    <property type="match status" value="1"/>
</dbReference>
<dbReference type="Pfam" id="PF00941">
    <property type="entry name" value="FAD_binding_5"/>
    <property type="match status" value="1"/>
</dbReference>
<dbReference type="PANTHER" id="PTHR42659">
    <property type="entry name" value="XANTHINE DEHYDROGENASE SUBUNIT C-RELATED"/>
    <property type="match status" value="1"/>
</dbReference>
<dbReference type="SUPFAM" id="SSF56176">
    <property type="entry name" value="FAD-binding/transporter-associated domain-like"/>
    <property type="match status" value="1"/>
</dbReference>
<dbReference type="PROSITE" id="PS51387">
    <property type="entry name" value="FAD_PCMH"/>
    <property type="match status" value="1"/>
</dbReference>
<dbReference type="Pfam" id="PF03450">
    <property type="entry name" value="CO_deh_flav_C"/>
    <property type="match status" value="1"/>
</dbReference>
<accession>A0A9W6R998</accession>
<proteinExistence type="predicted"/>
<dbReference type="InterPro" id="IPR016169">
    <property type="entry name" value="FAD-bd_PCMH_sub2"/>
</dbReference>
<dbReference type="RefSeq" id="WP_285491593.1">
    <property type="nucleotide sequence ID" value="NZ_BSTI01000045.1"/>
</dbReference>
<keyword evidence="4" id="KW-1185">Reference proteome</keyword>
<evidence type="ECO:0000259" key="2">
    <source>
        <dbReference type="PROSITE" id="PS51387"/>
    </source>
</evidence>
<evidence type="ECO:0000313" key="4">
    <source>
        <dbReference type="Proteomes" id="UP001165136"/>
    </source>
</evidence>
<dbReference type="Gene3D" id="3.30.465.10">
    <property type="match status" value="1"/>
</dbReference>
<dbReference type="Proteomes" id="UP001165136">
    <property type="component" value="Unassembled WGS sequence"/>
</dbReference>
<sequence>MTPSPVPSRGNQDDHSAVPAEEQSTFRNPRTTAELAALDGDISLLAGGTDVLVQRRDGREFGTLVDLTGLSDAPPAVSHGEGVITLSALAPLTDISLGLGSALPGLRAAIECFASAQIRNRATLGGNLANASPAADSVPPLVAAGAVLTLRSGAGSRRVGVEEFLLGPGRTCLRRGEWIHTIDVPDEPGRQEGFRKIAGRRALAISVVSLAWAWTPTDSGLRDVRLAAGAVAPTVIRCPRTEAVLTGRLPTSELAITAAAVLREEISPIDDLRATADYRYAAIAGALVEALNGINGTAGFQIPEEI</sequence>
<dbReference type="InterPro" id="IPR051312">
    <property type="entry name" value="Diverse_Substr_Oxidored"/>
</dbReference>
<organism evidence="3 4">
    <name type="scientific">Amycolatopsis taiwanensis</name>
    <dbReference type="NCBI Taxonomy" id="342230"/>
    <lineage>
        <taxon>Bacteria</taxon>
        <taxon>Bacillati</taxon>
        <taxon>Actinomycetota</taxon>
        <taxon>Actinomycetes</taxon>
        <taxon>Pseudonocardiales</taxon>
        <taxon>Pseudonocardiaceae</taxon>
        <taxon>Amycolatopsis</taxon>
    </lineage>
</organism>
<feature type="region of interest" description="Disordered" evidence="1">
    <location>
        <begin position="1"/>
        <end position="28"/>
    </location>
</feature>
<dbReference type="InterPro" id="IPR002346">
    <property type="entry name" value="Mopterin_DH_FAD-bd"/>
</dbReference>
<evidence type="ECO:0000313" key="3">
    <source>
        <dbReference type="EMBL" id="GLY71696.1"/>
    </source>
</evidence>
<evidence type="ECO:0000256" key="1">
    <source>
        <dbReference type="SAM" id="MobiDB-lite"/>
    </source>
</evidence>
<dbReference type="Gene3D" id="3.30.390.50">
    <property type="entry name" value="CO dehydrogenase flavoprotein, C-terminal domain"/>
    <property type="match status" value="1"/>
</dbReference>
<name>A0A9W6R998_9PSEU</name>
<dbReference type="PANTHER" id="PTHR42659:SF9">
    <property type="entry name" value="XANTHINE DEHYDROGENASE FAD-BINDING SUBUNIT XDHB-RELATED"/>
    <property type="match status" value="1"/>
</dbReference>
<comment type="caution">
    <text evidence="3">The sequence shown here is derived from an EMBL/GenBank/DDBJ whole genome shotgun (WGS) entry which is preliminary data.</text>
</comment>
<dbReference type="AlphaFoldDB" id="A0A9W6R998"/>
<dbReference type="GO" id="GO:0071949">
    <property type="term" value="F:FAD binding"/>
    <property type="evidence" value="ECO:0007669"/>
    <property type="project" value="InterPro"/>
</dbReference>
<dbReference type="InterPro" id="IPR016166">
    <property type="entry name" value="FAD-bd_PCMH"/>
</dbReference>